<dbReference type="EMBL" id="CVRI01000047">
    <property type="protein sequence ID" value="CRK98383.1"/>
    <property type="molecule type" value="Genomic_DNA"/>
</dbReference>
<dbReference type="AlphaFoldDB" id="A0A1J1IDM5"/>
<feature type="transmembrane region" description="Helical" evidence="1">
    <location>
        <begin position="15"/>
        <end position="35"/>
    </location>
</feature>
<keyword evidence="3" id="KW-1185">Reference proteome</keyword>
<evidence type="ECO:0000256" key="1">
    <source>
        <dbReference type="SAM" id="Phobius"/>
    </source>
</evidence>
<organism evidence="2 3">
    <name type="scientific">Clunio marinus</name>
    <dbReference type="NCBI Taxonomy" id="568069"/>
    <lineage>
        <taxon>Eukaryota</taxon>
        <taxon>Metazoa</taxon>
        <taxon>Ecdysozoa</taxon>
        <taxon>Arthropoda</taxon>
        <taxon>Hexapoda</taxon>
        <taxon>Insecta</taxon>
        <taxon>Pterygota</taxon>
        <taxon>Neoptera</taxon>
        <taxon>Endopterygota</taxon>
        <taxon>Diptera</taxon>
        <taxon>Nematocera</taxon>
        <taxon>Chironomoidea</taxon>
        <taxon>Chironomidae</taxon>
        <taxon>Clunio</taxon>
    </lineage>
</organism>
<name>A0A1J1IDM5_9DIPT</name>
<keyword evidence="1" id="KW-1133">Transmembrane helix</keyword>
<keyword evidence="1" id="KW-0812">Transmembrane</keyword>
<evidence type="ECO:0000313" key="3">
    <source>
        <dbReference type="Proteomes" id="UP000183832"/>
    </source>
</evidence>
<accession>A0A1J1IDM5</accession>
<protein>
    <submittedName>
        <fullName evidence="2">CLUMA_CG011742, isoform A</fullName>
    </submittedName>
</protein>
<proteinExistence type="predicted"/>
<keyword evidence="1" id="KW-0472">Membrane</keyword>
<reference evidence="2 3" key="1">
    <citation type="submission" date="2015-04" db="EMBL/GenBank/DDBJ databases">
        <authorList>
            <person name="Syromyatnikov M.Y."/>
            <person name="Popov V.N."/>
        </authorList>
    </citation>
    <scope>NUCLEOTIDE SEQUENCE [LARGE SCALE GENOMIC DNA]</scope>
</reference>
<sequence length="174" mass="20287">MYQGPEDNDDKQKLYNFWQIFTIFTPSLSLTLRMLNSMTVLDLNKLIQSFVSKANTKSRDFIVVPRNLIVELNALEKQTDENYFENLKNHRWARRMNTNAYPAVFFMGKLSSQHWKCSLSFIASVEEIFFVSLTLLQVKVENISAFSAKRISPPRSDNTWQCHTACLRNSNFMA</sequence>
<evidence type="ECO:0000313" key="2">
    <source>
        <dbReference type="EMBL" id="CRK98383.1"/>
    </source>
</evidence>
<gene>
    <name evidence="2" type="ORF">CLUMA_CG011742</name>
</gene>
<dbReference type="Proteomes" id="UP000183832">
    <property type="component" value="Unassembled WGS sequence"/>
</dbReference>